<feature type="domain" description="Helix-hairpin-helix DNA-binding motif class 1" evidence="3">
    <location>
        <begin position="188"/>
        <end position="207"/>
    </location>
</feature>
<dbReference type="SUPFAM" id="SSF47781">
    <property type="entry name" value="RuvA domain 2-like"/>
    <property type="match status" value="1"/>
</dbReference>
<dbReference type="EMBL" id="MWWW01000022">
    <property type="protein sequence ID" value="OZG58204.1"/>
    <property type="molecule type" value="Genomic_DNA"/>
</dbReference>
<feature type="transmembrane region" description="Helical" evidence="2">
    <location>
        <begin position="7"/>
        <end position="33"/>
    </location>
</feature>
<dbReference type="GO" id="GO:0006281">
    <property type="term" value="P:DNA repair"/>
    <property type="evidence" value="ECO:0007669"/>
    <property type="project" value="InterPro"/>
</dbReference>
<feature type="compositionally biased region" description="Basic and acidic residues" evidence="1">
    <location>
        <begin position="66"/>
        <end position="84"/>
    </location>
</feature>
<evidence type="ECO:0000313" key="4">
    <source>
        <dbReference type="EMBL" id="OZG58204.1"/>
    </source>
</evidence>
<dbReference type="PANTHER" id="PTHR21180:SF32">
    <property type="entry name" value="ENDONUCLEASE_EXONUCLEASE_PHOSPHATASE FAMILY DOMAIN-CONTAINING PROTEIN 1"/>
    <property type="match status" value="1"/>
</dbReference>
<keyword evidence="2" id="KW-0472">Membrane</keyword>
<sequence>MRDKPRVVFTVNHALIVILLLIAALGVSLTMLVQQSMNLAALSGAGDVADIVAEMAGSDDTTSGRTQDDVREGASGDGTERSSDADAAGAGSADANDAGDAANGESDAGAAGESVGGGATSGTSGEEGMPTNADANAGAGTTDSVDDGRIDLNTATAEQLQTINGIGPVTADRILAHRRSIGRFTSVDQLLDVKGIGSKTLEKIRGQVTVR</sequence>
<dbReference type="InterPro" id="IPR003583">
    <property type="entry name" value="Hlx-hairpin-Hlx_DNA-bd_motif"/>
</dbReference>
<evidence type="ECO:0000313" key="5">
    <source>
        <dbReference type="Proteomes" id="UP000216871"/>
    </source>
</evidence>
<feature type="domain" description="Helix-hairpin-helix DNA-binding motif class 1" evidence="3">
    <location>
        <begin position="158"/>
        <end position="177"/>
    </location>
</feature>
<dbReference type="Proteomes" id="UP000216871">
    <property type="component" value="Unassembled WGS sequence"/>
</dbReference>
<keyword evidence="2" id="KW-1133">Transmembrane helix</keyword>
<dbReference type="GO" id="GO:0015628">
    <property type="term" value="P:protein secretion by the type II secretion system"/>
    <property type="evidence" value="ECO:0007669"/>
    <property type="project" value="TreeGrafter"/>
</dbReference>
<reference evidence="4 5" key="1">
    <citation type="journal article" date="2017" name="BMC Genomics">
        <title>Comparative genomic and phylogenomic analyses of the Bifidobacteriaceae family.</title>
        <authorList>
            <person name="Lugli G.A."/>
            <person name="Milani C."/>
            <person name="Turroni F."/>
            <person name="Duranti S."/>
            <person name="Mancabelli L."/>
            <person name="Mangifesta M."/>
            <person name="Ferrario C."/>
            <person name="Modesto M."/>
            <person name="Mattarelli P."/>
            <person name="Jiri K."/>
            <person name="van Sinderen D."/>
            <person name="Ventura M."/>
        </authorList>
    </citation>
    <scope>NUCLEOTIDE SEQUENCE [LARGE SCALE GENOMIC DNA]</scope>
    <source>
        <strain evidence="4 5">DSM 100196</strain>
    </source>
</reference>
<organism evidence="4 5">
    <name type="scientific">Bifidobacterium myosotis</name>
    <dbReference type="NCBI Taxonomy" id="1630166"/>
    <lineage>
        <taxon>Bacteria</taxon>
        <taxon>Bacillati</taxon>
        <taxon>Actinomycetota</taxon>
        <taxon>Actinomycetes</taxon>
        <taxon>Bifidobacteriales</taxon>
        <taxon>Bifidobacteriaceae</taxon>
        <taxon>Bifidobacterium</taxon>
    </lineage>
</organism>
<dbReference type="InterPro" id="IPR010994">
    <property type="entry name" value="RuvA_2-like"/>
</dbReference>
<dbReference type="NCBIfam" id="TIGR00426">
    <property type="entry name" value="competence protein ComEA helix-hairpin-helix repeat region"/>
    <property type="match status" value="1"/>
</dbReference>
<feature type="compositionally biased region" description="Low complexity" evidence="1">
    <location>
        <begin position="85"/>
        <end position="113"/>
    </location>
</feature>
<accession>A0A261FGE1</accession>
<dbReference type="AlphaFoldDB" id="A0A261FGE1"/>
<evidence type="ECO:0000256" key="2">
    <source>
        <dbReference type="SAM" id="Phobius"/>
    </source>
</evidence>
<keyword evidence="5" id="KW-1185">Reference proteome</keyword>
<evidence type="ECO:0000259" key="3">
    <source>
        <dbReference type="SMART" id="SM00278"/>
    </source>
</evidence>
<feature type="compositionally biased region" description="Low complexity" evidence="1">
    <location>
        <begin position="121"/>
        <end position="143"/>
    </location>
</feature>
<name>A0A261FGE1_9BIFI</name>
<comment type="caution">
    <text evidence="4">The sequence shown here is derived from an EMBL/GenBank/DDBJ whole genome shotgun (WGS) entry which is preliminary data.</text>
</comment>
<dbReference type="GO" id="GO:0003677">
    <property type="term" value="F:DNA binding"/>
    <property type="evidence" value="ECO:0007669"/>
    <property type="project" value="InterPro"/>
</dbReference>
<dbReference type="Pfam" id="PF12836">
    <property type="entry name" value="HHH_3"/>
    <property type="match status" value="1"/>
</dbReference>
<dbReference type="PANTHER" id="PTHR21180">
    <property type="entry name" value="ENDONUCLEASE/EXONUCLEASE/PHOSPHATASE FAMILY DOMAIN-CONTAINING PROTEIN 1"/>
    <property type="match status" value="1"/>
</dbReference>
<dbReference type="SMART" id="SM00278">
    <property type="entry name" value="HhH1"/>
    <property type="match status" value="2"/>
</dbReference>
<proteinExistence type="predicted"/>
<protein>
    <submittedName>
        <fullName evidence="4">Competence protein ComEA</fullName>
    </submittedName>
</protein>
<dbReference type="GO" id="GO:0015627">
    <property type="term" value="C:type II protein secretion system complex"/>
    <property type="evidence" value="ECO:0007669"/>
    <property type="project" value="TreeGrafter"/>
</dbReference>
<gene>
    <name evidence="4" type="ORF">BMYO_1727</name>
</gene>
<feature type="region of interest" description="Disordered" evidence="1">
    <location>
        <begin position="57"/>
        <end position="148"/>
    </location>
</feature>
<dbReference type="InterPro" id="IPR051675">
    <property type="entry name" value="Endo/Exo/Phosphatase_dom_1"/>
</dbReference>
<evidence type="ECO:0000256" key="1">
    <source>
        <dbReference type="SAM" id="MobiDB-lite"/>
    </source>
</evidence>
<dbReference type="InterPro" id="IPR004509">
    <property type="entry name" value="Competence_ComEA_HhH"/>
</dbReference>
<keyword evidence="2" id="KW-0812">Transmembrane</keyword>
<dbReference type="Gene3D" id="1.10.150.320">
    <property type="entry name" value="Photosystem II 12 kDa extrinsic protein"/>
    <property type="match status" value="1"/>
</dbReference>